<evidence type="ECO:0000313" key="2">
    <source>
        <dbReference type="EMBL" id="MBO8431516.1"/>
    </source>
</evidence>
<dbReference type="Proteomes" id="UP000823632">
    <property type="component" value="Unassembled WGS sequence"/>
</dbReference>
<comment type="caution">
    <text evidence="2">The sequence shown here is derived from an EMBL/GenBank/DDBJ whole genome shotgun (WGS) entry which is preliminary data.</text>
</comment>
<accession>A0A9D9DQ65</accession>
<feature type="domain" description="DUF6471" evidence="1">
    <location>
        <begin position="17"/>
        <end position="57"/>
    </location>
</feature>
<gene>
    <name evidence="2" type="ORF">IAC76_09030</name>
</gene>
<protein>
    <submittedName>
        <fullName evidence="2">LLM class flavin-dependent oxidoreductase</fullName>
    </submittedName>
</protein>
<name>A0A9D9DQ65_9BACT</name>
<dbReference type="Pfam" id="PF20075">
    <property type="entry name" value="DUF6471"/>
    <property type="match status" value="1"/>
</dbReference>
<reference evidence="2" key="1">
    <citation type="submission" date="2020-10" db="EMBL/GenBank/DDBJ databases">
        <authorList>
            <person name="Gilroy R."/>
        </authorList>
    </citation>
    <scope>NUCLEOTIDE SEQUENCE</scope>
    <source>
        <strain evidence="2">10192</strain>
    </source>
</reference>
<reference evidence="2" key="2">
    <citation type="journal article" date="2021" name="PeerJ">
        <title>Extensive microbial diversity within the chicken gut microbiome revealed by metagenomics and culture.</title>
        <authorList>
            <person name="Gilroy R."/>
            <person name="Ravi A."/>
            <person name="Getino M."/>
            <person name="Pursley I."/>
            <person name="Horton D.L."/>
            <person name="Alikhan N.F."/>
            <person name="Baker D."/>
            <person name="Gharbi K."/>
            <person name="Hall N."/>
            <person name="Watson M."/>
            <person name="Adriaenssens E.M."/>
            <person name="Foster-Nyarko E."/>
            <person name="Jarju S."/>
            <person name="Secka A."/>
            <person name="Antonio M."/>
            <person name="Oren A."/>
            <person name="Chaudhuri R.R."/>
            <person name="La Ragione R."/>
            <person name="Hildebrand F."/>
            <person name="Pallen M.J."/>
        </authorList>
    </citation>
    <scope>NUCLEOTIDE SEQUENCE</scope>
    <source>
        <strain evidence="2">10192</strain>
    </source>
</reference>
<organism evidence="2 3">
    <name type="scientific">Candidatus Scatousia excrementipullorum</name>
    <dbReference type="NCBI Taxonomy" id="2840936"/>
    <lineage>
        <taxon>Bacteria</taxon>
        <taxon>Candidatus Scatousia</taxon>
    </lineage>
</organism>
<sequence>MSEGLNKDFFNDIRYEIRSYMVARGQTYQSVAKMLNKKFGLKFTAQSLNNKLARGSLRYSDAKLIADVLEYKIKWE</sequence>
<dbReference type="EMBL" id="JADIND010000201">
    <property type="protein sequence ID" value="MBO8431516.1"/>
    <property type="molecule type" value="Genomic_DNA"/>
</dbReference>
<dbReference type="AlphaFoldDB" id="A0A9D9DQ65"/>
<dbReference type="InterPro" id="IPR045526">
    <property type="entry name" value="DUF6471"/>
</dbReference>
<proteinExistence type="predicted"/>
<evidence type="ECO:0000313" key="3">
    <source>
        <dbReference type="Proteomes" id="UP000823632"/>
    </source>
</evidence>
<evidence type="ECO:0000259" key="1">
    <source>
        <dbReference type="Pfam" id="PF20075"/>
    </source>
</evidence>